<dbReference type="GO" id="GO:0003676">
    <property type="term" value="F:nucleic acid binding"/>
    <property type="evidence" value="ECO:0007669"/>
    <property type="project" value="InterPro"/>
</dbReference>
<dbReference type="GO" id="GO:0005524">
    <property type="term" value="F:ATP binding"/>
    <property type="evidence" value="ECO:0007669"/>
    <property type="project" value="UniProtKB-KW"/>
</dbReference>
<dbReference type="GO" id="GO:0140097">
    <property type="term" value="F:catalytic activity, acting on DNA"/>
    <property type="evidence" value="ECO:0007669"/>
    <property type="project" value="UniProtKB-ARBA"/>
</dbReference>
<evidence type="ECO:0000256" key="4">
    <source>
        <dbReference type="ARBA" id="ARBA00022840"/>
    </source>
</evidence>
<dbReference type="InterPro" id="IPR027417">
    <property type="entry name" value="P-loop_NTPase"/>
</dbReference>
<organism evidence="7 8">
    <name type="scientific">Halorarum salinum</name>
    <dbReference type="NCBI Taxonomy" id="2743089"/>
    <lineage>
        <taxon>Archaea</taxon>
        <taxon>Methanobacteriati</taxon>
        <taxon>Methanobacteriota</taxon>
        <taxon>Stenosarchaea group</taxon>
        <taxon>Halobacteria</taxon>
        <taxon>Halobacteriales</taxon>
        <taxon>Haloferacaceae</taxon>
        <taxon>Halorarum</taxon>
    </lineage>
</organism>
<accession>A0A7D5Q9S7</accession>
<dbReference type="Pfam" id="PF00270">
    <property type="entry name" value="DEAD"/>
    <property type="match status" value="1"/>
</dbReference>
<feature type="domain" description="Helicase ATP-binding" evidence="5">
    <location>
        <begin position="42"/>
        <end position="212"/>
    </location>
</feature>
<protein>
    <submittedName>
        <fullName evidence="7">DEAD/DEAH box helicase</fullName>
    </submittedName>
</protein>
<feature type="domain" description="Helicase C-terminal" evidence="6">
    <location>
        <begin position="253"/>
        <end position="453"/>
    </location>
</feature>
<keyword evidence="1" id="KW-0547">Nucleotide-binding</keyword>
<evidence type="ECO:0000256" key="3">
    <source>
        <dbReference type="ARBA" id="ARBA00022806"/>
    </source>
</evidence>
<name>A0A7D5Q9S7_9EURY</name>
<dbReference type="PROSITE" id="PS51194">
    <property type="entry name" value="HELICASE_CTER"/>
    <property type="match status" value="1"/>
</dbReference>
<keyword evidence="8" id="KW-1185">Reference proteome</keyword>
<dbReference type="EMBL" id="CP058579">
    <property type="protein sequence ID" value="QLG61936.1"/>
    <property type="molecule type" value="Genomic_DNA"/>
</dbReference>
<evidence type="ECO:0000313" key="7">
    <source>
        <dbReference type="EMBL" id="QLG61936.1"/>
    </source>
</evidence>
<evidence type="ECO:0000313" key="8">
    <source>
        <dbReference type="Proteomes" id="UP000509626"/>
    </source>
</evidence>
<dbReference type="KEGG" id="halu:HUG12_09475"/>
<dbReference type="PANTHER" id="PTHR47961">
    <property type="entry name" value="DNA POLYMERASE THETA, PUTATIVE (AFU_ORTHOLOGUE AFUA_1G05260)-RELATED"/>
    <property type="match status" value="1"/>
</dbReference>
<dbReference type="InterPro" id="IPR011545">
    <property type="entry name" value="DEAD/DEAH_box_helicase_dom"/>
</dbReference>
<dbReference type="PROSITE" id="PS51192">
    <property type="entry name" value="HELICASE_ATP_BIND_1"/>
    <property type="match status" value="1"/>
</dbReference>
<dbReference type="GeneID" id="56037688"/>
<evidence type="ECO:0000259" key="5">
    <source>
        <dbReference type="PROSITE" id="PS51192"/>
    </source>
</evidence>
<reference evidence="7 8" key="1">
    <citation type="submission" date="2020-06" db="EMBL/GenBank/DDBJ databases">
        <title>NJ-3-1, isolated from saline soil.</title>
        <authorList>
            <person name="Cui H.L."/>
            <person name="Shi X."/>
        </authorList>
    </citation>
    <scope>NUCLEOTIDE SEQUENCE [LARGE SCALE GENOMIC DNA]</scope>
    <source>
        <strain evidence="7 8">NJ-3-1</strain>
    </source>
</reference>
<dbReference type="AlphaFoldDB" id="A0A7D5Q9S7"/>
<evidence type="ECO:0000259" key="6">
    <source>
        <dbReference type="PROSITE" id="PS51194"/>
    </source>
</evidence>
<dbReference type="RefSeq" id="WP_179268521.1">
    <property type="nucleotide sequence ID" value="NZ_CP058579.1"/>
</dbReference>
<proteinExistence type="predicted"/>
<dbReference type="SMART" id="SM00487">
    <property type="entry name" value="DEXDc"/>
    <property type="match status" value="1"/>
</dbReference>
<dbReference type="PANTHER" id="PTHR47961:SF10">
    <property type="entry name" value="ATP-DEPENDENT DNA HELICASE HEL308"/>
    <property type="match status" value="1"/>
</dbReference>
<dbReference type="Proteomes" id="UP000509626">
    <property type="component" value="Chromosome"/>
</dbReference>
<dbReference type="SMART" id="SM00490">
    <property type="entry name" value="HELICc"/>
    <property type="match status" value="1"/>
</dbReference>
<gene>
    <name evidence="7" type="ORF">HUG12_09475</name>
</gene>
<keyword evidence="4" id="KW-0067">ATP-binding</keyword>
<evidence type="ECO:0000256" key="2">
    <source>
        <dbReference type="ARBA" id="ARBA00022801"/>
    </source>
</evidence>
<sequence>MSTSSEIELLTSKYGLVSTYVDHLRNDRDIDSLWRTQFDALNAGLLNAESFLMVAEAGTGKTLAAEFAIVDNATAVEREISVYLIPYRSLAEEKTQTFRETIGDTFDLSVETSLGGDRMEPVELFAADILVMTYEKFDYHLRNHGGYINEIGLVVIDEFHTLSNERRGPNLEVVATKLRTEYPEIRVVGLSATAPNCEQVAKWLAAEWSDSGTWRKCSLWEGTHVVGSDELNLYREDEPITESVSRYVEQVPHVNPALEFLSGDPGRQALIFAPIRRDAKRYAEAIASFLRDHPRSGPVEVDRVVTRDLEERISDAADRRGEVQEALEACIPHGVGFHHAGLNDTVKRCVVGGLEDGSLRVVVSTTTLGAGINLPIDRVFITKPRLGGSGEYGRPMTTGEYKNLVGRSGRPQYGDDPGEAVLYAENALQQQDLYDNFLTGDIEPVTSAINPIDPELVLDLIREYEGPDRIYEFLSDTFHGATTDLPESETIQGIEATVEELIAQGMVDSGQSSGRFDLTDLGYATSKQLIAPATVHAAVRYLRDVKSLDKFDVIDFLTVLGASPLLDQCRLYRRGGERGIDLEPIRDRLPLPDSDDLSDETLANALVTAQVIADWLRGEELGVSFTRRRITSSRTPSDVSERAAPMFARGIKTLTEILEEAEDPLVAVFNDQLEQLEYQVRYGLDAGGAAFARHHIATERRWIDHMRDGLDIEHPSEIATGPMFRLFGEMPGQQAFKYTRRAINEFCEEPELSRRNTLLDARSEGADTGAIRSLFETTQTVFENHCEERLGNCNGLQYRSFDEQGQDRYPEGELTILNDDQSTPYEVDGTPLVIAVECKSKEDLEEGEISVDNATDVVRKADTQPFQLTIGTPQFASGAHDEARRQGVLLLPVAAFTTLMIHAERSTIQPETFAELFTSTGHLTRREVKRILGER</sequence>
<dbReference type="GO" id="GO:0016787">
    <property type="term" value="F:hydrolase activity"/>
    <property type="evidence" value="ECO:0007669"/>
    <property type="project" value="UniProtKB-KW"/>
</dbReference>
<dbReference type="InterPro" id="IPR050474">
    <property type="entry name" value="Hel308_SKI2-like"/>
</dbReference>
<dbReference type="SUPFAM" id="SSF52540">
    <property type="entry name" value="P-loop containing nucleoside triphosphate hydrolases"/>
    <property type="match status" value="1"/>
</dbReference>
<evidence type="ECO:0000256" key="1">
    <source>
        <dbReference type="ARBA" id="ARBA00022741"/>
    </source>
</evidence>
<dbReference type="InterPro" id="IPR001650">
    <property type="entry name" value="Helicase_C-like"/>
</dbReference>
<dbReference type="OrthoDB" id="371946at2157"/>
<dbReference type="Gene3D" id="1.10.3380.30">
    <property type="match status" value="1"/>
</dbReference>
<keyword evidence="2" id="KW-0378">Hydrolase</keyword>
<dbReference type="InterPro" id="IPR014001">
    <property type="entry name" value="Helicase_ATP-bd"/>
</dbReference>
<keyword evidence="3 7" id="KW-0347">Helicase</keyword>
<dbReference type="GO" id="GO:0004386">
    <property type="term" value="F:helicase activity"/>
    <property type="evidence" value="ECO:0007669"/>
    <property type="project" value="UniProtKB-KW"/>
</dbReference>
<dbReference type="Gene3D" id="3.40.50.300">
    <property type="entry name" value="P-loop containing nucleotide triphosphate hydrolases"/>
    <property type="match status" value="2"/>
</dbReference>